<evidence type="ECO:0000256" key="2">
    <source>
        <dbReference type="ARBA" id="ARBA00022630"/>
    </source>
</evidence>
<dbReference type="Gene3D" id="3.30.465.10">
    <property type="match status" value="1"/>
</dbReference>
<dbReference type="GO" id="GO:0004458">
    <property type="term" value="F:D-lactate dehydrogenase (cytochrome) activity"/>
    <property type="evidence" value="ECO:0007669"/>
    <property type="project" value="TreeGrafter"/>
</dbReference>
<evidence type="ECO:0000259" key="5">
    <source>
        <dbReference type="PROSITE" id="PS51387"/>
    </source>
</evidence>
<dbReference type="EMBL" id="KB822712">
    <property type="protein sequence ID" value="ETN45574.1"/>
    <property type="molecule type" value="Genomic_DNA"/>
</dbReference>
<dbReference type="Gene3D" id="3.30.43.10">
    <property type="entry name" value="Uridine Diphospho-n-acetylenolpyruvylglucosamine Reductase, domain 2"/>
    <property type="match status" value="1"/>
</dbReference>
<evidence type="ECO:0000256" key="4">
    <source>
        <dbReference type="ARBA" id="ARBA00023002"/>
    </source>
</evidence>
<keyword evidence="2" id="KW-0285">Flavoprotein</keyword>
<reference evidence="6 7" key="1">
    <citation type="submission" date="2013-03" db="EMBL/GenBank/DDBJ databases">
        <title>The Genome Sequence of Phialophora europaea CBS 101466.</title>
        <authorList>
            <consortium name="The Broad Institute Genomics Platform"/>
            <person name="Cuomo C."/>
            <person name="de Hoog S."/>
            <person name="Gorbushina A."/>
            <person name="Walker B."/>
            <person name="Young S.K."/>
            <person name="Zeng Q."/>
            <person name="Gargeya S."/>
            <person name="Fitzgerald M."/>
            <person name="Haas B."/>
            <person name="Abouelleil A."/>
            <person name="Allen A.W."/>
            <person name="Alvarado L."/>
            <person name="Arachchi H.M."/>
            <person name="Berlin A.M."/>
            <person name="Chapman S.B."/>
            <person name="Gainer-Dewar J."/>
            <person name="Goldberg J."/>
            <person name="Griggs A."/>
            <person name="Gujja S."/>
            <person name="Hansen M."/>
            <person name="Howarth C."/>
            <person name="Imamovic A."/>
            <person name="Ireland A."/>
            <person name="Larimer J."/>
            <person name="McCowan C."/>
            <person name="Murphy C."/>
            <person name="Pearson M."/>
            <person name="Poon T.W."/>
            <person name="Priest M."/>
            <person name="Roberts A."/>
            <person name="Saif S."/>
            <person name="Shea T."/>
            <person name="Sisk P."/>
            <person name="Sykes S."/>
            <person name="Wortman J."/>
            <person name="Nusbaum C."/>
            <person name="Birren B."/>
        </authorList>
    </citation>
    <scope>NUCLEOTIDE SEQUENCE [LARGE SCALE GENOMIC DNA]</scope>
    <source>
        <strain evidence="6 7">CBS 101466</strain>
    </source>
</reference>
<dbReference type="Gene3D" id="3.40.462.10">
    <property type="entry name" value="FAD-linked oxidases, C-terminal domain"/>
    <property type="match status" value="1"/>
</dbReference>
<keyword evidence="7" id="KW-1185">Reference proteome</keyword>
<dbReference type="InterPro" id="IPR016170">
    <property type="entry name" value="Cytok_DH_C_sf"/>
</dbReference>
<dbReference type="GO" id="GO:0008720">
    <property type="term" value="F:D-lactate dehydrogenase (NAD+) activity"/>
    <property type="evidence" value="ECO:0007669"/>
    <property type="project" value="TreeGrafter"/>
</dbReference>
<evidence type="ECO:0000256" key="1">
    <source>
        <dbReference type="ARBA" id="ARBA00001974"/>
    </source>
</evidence>
<dbReference type="GO" id="GO:0071949">
    <property type="term" value="F:FAD binding"/>
    <property type="evidence" value="ECO:0007669"/>
    <property type="project" value="InterPro"/>
</dbReference>
<dbReference type="PANTHER" id="PTHR11748:SF114">
    <property type="entry name" value="ARYL-ALCOHOL OXIDASE VANILLYL-ALCOHOL OXIDASE (AFU_ORTHOLOGUE AFUA_3G09500)-RELATED"/>
    <property type="match status" value="1"/>
</dbReference>
<dbReference type="PROSITE" id="PS51387">
    <property type="entry name" value="FAD_PCMH"/>
    <property type="match status" value="1"/>
</dbReference>
<name>W2SCC4_CYPE1</name>
<dbReference type="InterPro" id="IPR004113">
    <property type="entry name" value="FAD-bd_oxidored_4_C"/>
</dbReference>
<gene>
    <name evidence="6" type="ORF">HMPREF1541_09406</name>
</gene>
<dbReference type="InterPro" id="IPR016166">
    <property type="entry name" value="FAD-bd_PCMH"/>
</dbReference>
<dbReference type="OrthoDB" id="5332616at2759"/>
<dbReference type="InterPro" id="IPR036318">
    <property type="entry name" value="FAD-bd_PCMH-like_sf"/>
</dbReference>
<dbReference type="SUPFAM" id="SSF55103">
    <property type="entry name" value="FAD-linked oxidases, C-terminal domain"/>
    <property type="match status" value="1"/>
</dbReference>
<dbReference type="InterPro" id="IPR006094">
    <property type="entry name" value="Oxid_FAD_bind_N"/>
</dbReference>
<dbReference type="GO" id="GO:0005739">
    <property type="term" value="C:mitochondrion"/>
    <property type="evidence" value="ECO:0007669"/>
    <property type="project" value="TreeGrafter"/>
</dbReference>
<comment type="cofactor">
    <cofactor evidence="1">
        <name>FAD</name>
        <dbReference type="ChEBI" id="CHEBI:57692"/>
    </cofactor>
</comment>
<dbReference type="InterPro" id="IPR016167">
    <property type="entry name" value="FAD-bd_PCMH_sub1"/>
</dbReference>
<dbReference type="AlphaFoldDB" id="W2SCC4"/>
<dbReference type="InParanoid" id="W2SCC4"/>
<protein>
    <recommendedName>
        <fullName evidence="5">FAD-binding PCMH-type domain-containing protein</fullName>
    </recommendedName>
</protein>
<evidence type="ECO:0000256" key="3">
    <source>
        <dbReference type="ARBA" id="ARBA00022827"/>
    </source>
</evidence>
<dbReference type="Proteomes" id="UP000030752">
    <property type="component" value="Unassembled WGS sequence"/>
</dbReference>
<dbReference type="InterPro" id="IPR016169">
    <property type="entry name" value="FAD-bd_PCMH_sub2"/>
</dbReference>
<dbReference type="Gene3D" id="1.10.45.10">
    <property type="entry name" value="Vanillyl-alcohol Oxidase, Chain A, domain 4"/>
    <property type="match status" value="1"/>
</dbReference>
<dbReference type="Pfam" id="PF02913">
    <property type="entry name" value="FAD-oxidase_C"/>
    <property type="match status" value="1"/>
</dbReference>
<dbReference type="GeneID" id="19976745"/>
<dbReference type="PANTHER" id="PTHR11748">
    <property type="entry name" value="D-LACTATE DEHYDROGENASE"/>
    <property type="match status" value="1"/>
</dbReference>
<evidence type="ECO:0000313" key="6">
    <source>
        <dbReference type="EMBL" id="ETN45574.1"/>
    </source>
</evidence>
<sequence length="606" mass="67716">MSSIINGITNAIPSLTQKYSGVPERLAKEAIAAKDRLLSQKTVPDSVPRKGHSLPPDVDQATYDAAIEELKASIGASNVEVNDKTLVDGWYMEHPNTHDAYHVVDQEEMTCSAVVYPGSTEEVQTVVKWANKHTIPVYPISMGRNLGYGGSAPRVPGSVVLDLGRRMDQVLNIDGDNASCIVEPGVSYFKLYEEIQKRNLPLWIDCPDLGGGSVLGNAIDRGVGYTPYGDHFANHCGMEIVLPDGSLLRTGLGAMPGKDGADNPCWQSFQAAYGPYVDGIFSQSNYGIVTKMGFWLMPETDHQSYMVTFPQEDDFERIVEIIKPLAQKRILGNIPQLRHVIQELAVTGKPKTHWYDGPGQMPREVIRQHAAQQPCGDVSWVFYGTQYGDRAGIESQLKLIRAEFEKIDGSRFYLPQDMPPEHYLHSRVQVCSGVPVLRELDWLNWVPNAAHLFFSPILPTKAKDARVVLDIVSRLHKKYGFDLFPTLCVAGREMHTIVNIVYDRYDPDAKQRATGIMREMIREAAAEGFGEYRTHLLFADQVAESYGWNNGALRKFNETLKDAIDENSILSPGRNGIWGKRFRGKGWEILDGDKRDILRDGIRPKL</sequence>
<dbReference type="Pfam" id="PF01565">
    <property type="entry name" value="FAD_binding_4"/>
    <property type="match status" value="1"/>
</dbReference>
<evidence type="ECO:0000313" key="7">
    <source>
        <dbReference type="Proteomes" id="UP000030752"/>
    </source>
</evidence>
<keyword evidence="3" id="KW-0274">FAD</keyword>
<accession>W2SCC4</accession>
<dbReference type="RefSeq" id="XP_008712302.1">
    <property type="nucleotide sequence ID" value="XM_008714080.1"/>
</dbReference>
<feature type="domain" description="FAD-binding PCMH-type" evidence="5">
    <location>
        <begin position="107"/>
        <end position="299"/>
    </location>
</feature>
<dbReference type="InterPro" id="IPR016164">
    <property type="entry name" value="FAD-linked_Oxase-like_C"/>
</dbReference>
<dbReference type="GO" id="GO:1903457">
    <property type="term" value="P:lactate catabolic process"/>
    <property type="evidence" value="ECO:0007669"/>
    <property type="project" value="TreeGrafter"/>
</dbReference>
<dbReference type="STRING" id="1220924.W2SCC4"/>
<proteinExistence type="predicted"/>
<dbReference type="VEuPathDB" id="FungiDB:HMPREF1541_09406"/>
<dbReference type="InterPro" id="IPR016171">
    <property type="entry name" value="Vanillyl_alc_oxidase_C-sub2"/>
</dbReference>
<organism evidence="6 7">
    <name type="scientific">Cyphellophora europaea (strain CBS 101466)</name>
    <name type="common">Phialophora europaea</name>
    <dbReference type="NCBI Taxonomy" id="1220924"/>
    <lineage>
        <taxon>Eukaryota</taxon>
        <taxon>Fungi</taxon>
        <taxon>Dikarya</taxon>
        <taxon>Ascomycota</taxon>
        <taxon>Pezizomycotina</taxon>
        <taxon>Eurotiomycetes</taxon>
        <taxon>Chaetothyriomycetidae</taxon>
        <taxon>Chaetothyriales</taxon>
        <taxon>Cyphellophoraceae</taxon>
        <taxon>Cyphellophora</taxon>
    </lineage>
</organism>
<dbReference type="HOGENOM" id="CLU_024402_0_0_1"/>
<dbReference type="SUPFAM" id="SSF56176">
    <property type="entry name" value="FAD-binding/transporter-associated domain-like"/>
    <property type="match status" value="1"/>
</dbReference>
<dbReference type="eggNOG" id="KOG1231">
    <property type="taxonomic scope" value="Eukaryota"/>
</dbReference>
<keyword evidence="4" id="KW-0560">Oxidoreductase</keyword>